<organism evidence="2 3">
    <name type="scientific">Staphylococcus hyicus</name>
    <dbReference type="NCBI Taxonomy" id="1284"/>
    <lineage>
        <taxon>Bacteria</taxon>
        <taxon>Bacillati</taxon>
        <taxon>Bacillota</taxon>
        <taxon>Bacilli</taxon>
        <taxon>Bacillales</taxon>
        <taxon>Staphylococcaceae</taxon>
        <taxon>Staphylococcus</taxon>
    </lineage>
</organism>
<keyword evidence="1" id="KW-0472">Membrane</keyword>
<comment type="caution">
    <text evidence="2">The sequence shown here is derived from an EMBL/GenBank/DDBJ whole genome shotgun (WGS) entry which is preliminary data.</text>
</comment>
<dbReference type="Proteomes" id="UP000285625">
    <property type="component" value="Unassembled WGS sequence"/>
</dbReference>
<dbReference type="EMBL" id="QXVO01000060">
    <property type="protein sequence ID" value="RIO42739.1"/>
    <property type="molecule type" value="Genomic_DNA"/>
</dbReference>
<accession>A0A418JG72</accession>
<feature type="transmembrane region" description="Helical" evidence="1">
    <location>
        <begin position="45"/>
        <end position="69"/>
    </location>
</feature>
<proteinExistence type="predicted"/>
<reference evidence="2 3" key="1">
    <citation type="journal article" date="2016" name="Front. Microbiol.">
        <title>Comprehensive Phylogenetic Analysis of Bovine Non-aureus Staphylococci Species Based on Whole-Genome Sequencing.</title>
        <authorList>
            <person name="Naushad S."/>
            <person name="Barkema H.W."/>
            <person name="Luby C."/>
            <person name="Condas L.A."/>
            <person name="Nobrega D.B."/>
            <person name="Carson D.A."/>
            <person name="De Buck J."/>
        </authorList>
    </citation>
    <scope>NUCLEOTIDE SEQUENCE [LARGE SCALE GENOMIC DNA]</scope>
    <source>
        <strain evidence="2 3">SNUC 5959</strain>
    </source>
</reference>
<gene>
    <name evidence="2" type="ORF">BUZ57_11730</name>
</gene>
<protein>
    <submittedName>
        <fullName evidence="2">Uncharacterized protein</fullName>
    </submittedName>
</protein>
<evidence type="ECO:0000313" key="2">
    <source>
        <dbReference type="EMBL" id="RIO42739.1"/>
    </source>
</evidence>
<dbReference type="AlphaFoldDB" id="A0A418JG72"/>
<keyword evidence="1" id="KW-0812">Transmembrane</keyword>
<feature type="transmembrane region" description="Helical" evidence="1">
    <location>
        <begin position="6"/>
        <end position="25"/>
    </location>
</feature>
<evidence type="ECO:0000313" key="3">
    <source>
        <dbReference type="Proteomes" id="UP000285625"/>
    </source>
</evidence>
<evidence type="ECO:0000256" key="1">
    <source>
        <dbReference type="SAM" id="Phobius"/>
    </source>
</evidence>
<keyword evidence="1" id="KW-1133">Transmembrane helix</keyword>
<name>A0A418JG72_STAHY</name>
<sequence>MTNFIFVFLITAIVYSMFKYMYIFISRKLKQSKIAKNNYVVKEMLLSASGKFDILDLIIVFIITFIVIYK</sequence>